<gene>
    <name evidence="2" type="ORF">OQ273_05725</name>
</gene>
<evidence type="ECO:0000313" key="2">
    <source>
        <dbReference type="EMBL" id="MDA5398068.1"/>
    </source>
</evidence>
<comment type="caution">
    <text evidence="2">The sequence shown here is derived from an EMBL/GenBank/DDBJ whole genome shotgun (WGS) entry which is preliminary data.</text>
</comment>
<dbReference type="InterPro" id="IPR021109">
    <property type="entry name" value="Peptidase_aspartic_dom_sf"/>
</dbReference>
<dbReference type="CDD" id="cd05483">
    <property type="entry name" value="retropepsin_like_bacteria"/>
    <property type="match status" value="1"/>
</dbReference>
<dbReference type="InterPro" id="IPR011969">
    <property type="entry name" value="Clan_AA_Asp_peptidase_C"/>
</dbReference>
<dbReference type="NCBIfam" id="TIGR02281">
    <property type="entry name" value="clan_AA_DTGA"/>
    <property type="match status" value="1"/>
</dbReference>
<dbReference type="EMBL" id="JAPJZI010000001">
    <property type="protein sequence ID" value="MDA5398068.1"/>
    <property type="molecule type" value="Genomic_DNA"/>
</dbReference>
<dbReference type="GO" id="GO:0008233">
    <property type="term" value="F:peptidase activity"/>
    <property type="evidence" value="ECO:0007669"/>
    <property type="project" value="UniProtKB-KW"/>
</dbReference>
<feature type="transmembrane region" description="Helical" evidence="1">
    <location>
        <begin position="36"/>
        <end position="55"/>
    </location>
</feature>
<keyword evidence="1" id="KW-0472">Membrane</keyword>
<dbReference type="RefSeq" id="WP_267989509.1">
    <property type="nucleotide sequence ID" value="NZ_JAPJZI010000001.1"/>
</dbReference>
<organism evidence="2 3">
    <name type="scientific">Hoeflea prorocentri</name>
    <dbReference type="NCBI Taxonomy" id="1922333"/>
    <lineage>
        <taxon>Bacteria</taxon>
        <taxon>Pseudomonadati</taxon>
        <taxon>Pseudomonadota</taxon>
        <taxon>Alphaproteobacteria</taxon>
        <taxon>Hyphomicrobiales</taxon>
        <taxon>Rhizobiaceae</taxon>
        <taxon>Hoeflea</taxon>
    </lineage>
</organism>
<proteinExistence type="predicted"/>
<name>A0A9X3UF84_9HYPH</name>
<keyword evidence="3" id="KW-1185">Reference proteome</keyword>
<dbReference type="InterPro" id="IPR034122">
    <property type="entry name" value="Retropepsin-like_bacterial"/>
</dbReference>
<evidence type="ECO:0000256" key="1">
    <source>
        <dbReference type="SAM" id="Phobius"/>
    </source>
</evidence>
<dbReference type="Proteomes" id="UP001151234">
    <property type="component" value="Unassembled WGS sequence"/>
</dbReference>
<keyword evidence="2" id="KW-0645">Protease</keyword>
<accession>A0A9X3UF84</accession>
<dbReference type="SUPFAM" id="SSF50630">
    <property type="entry name" value="Acid proteases"/>
    <property type="match status" value="1"/>
</dbReference>
<feature type="transmembrane region" description="Helical" evidence="1">
    <location>
        <begin position="67"/>
        <end position="85"/>
    </location>
</feature>
<dbReference type="Pfam" id="PF13975">
    <property type="entry name" value="gag-asp_proteas"/>
    <property type="match status" value="1"/>
</dbReference>
<dbReference type="GO" id="GO:0006508">
    <property type="term" value="P:proteolysis"/>
    <property type="evidence" value="ECO:0007669"/>
    <property type="project" value="UniProtKB-KW"/>
</dbReference>
<keyword evidence="1" id="KW-0812">Transmembrane</keyword>
<sequence length="234" mass="25189">MDRGLLIIFGVLGLGLLLLLINHNSGETLGLPNDSFAYVLYTGVWGMVVAAAVVGSGMRIGEMARNAVIWLIALLLLSTVYVYRFELQDVGYRLAGSLLPGTPISRMSADGRPEVILTKGSGGHFQVRAAINDERVNMMVDTGATMVALSYRDAERVGLDMGNLRFERPIATANGVAMAAMVMLPELSVGDISRRNVQAGVMEQGKLAESLLGMSFIGTLSSFHISRDELVLRD</sequence>
<protein>
    <submittedName>
        <fullName evidence="2">TIGR02281 family clan AA aspartic protease</fullName>
    </submittedName>
</protein>
<evidence type="ECO:0000313" key="3">
    <source>
        <dbReference type="Proteomes" id="UP001151234"/>
    </source>
</evidence>
<reference evidence="2" key="1">
    <citation type="submission" date="2022-11" db="EMBL/GenBank/DDBJ databases">
        <title>Draft genome sequence of Hoeflea poritis E7-10 and Hoeflea prorocentri PM5-8, separated from scleractinian coral Porites lutea and marine dinoflagellate.</title>
        <authorList>
            <person name="Zhang G."/>
            <person name="Wei Q."/>
            <person name="Cai L."/>
        </authorList>
    </citation>
    <scope>NUCLEOTIDE SEQUENCE</scope>
    <source>
        <strain evidence="2">PM5-8</strain>
    </source>
</reference>
<dbReference type="AlphaFoldDB" id="A0A9X3UF84"/>
<dbReference type="Gene3D" id="2.40.70.10">
    <property type="entry name" value="Acid Proteases"/>
    <property type="match status" value="1"/>
</dbReference>
<keyword evidence="2" id="KW-0378">Hydrolase</keyword>
<keyword evidence="1" id="KW-1133">Transmembrane helix</keyword>